<gene>
    <name evidence="2" type="ORF">DPMN_000456</name>
</gene>
<dbReference type="Proteomes" id="UP000828390">
    <property type="component" value="Unassembled WGS sequence"/>
</dbReference>
<dbReference type="Gene3D" id="2.60.200.40">
    <property type="match status" value="1"/>
</dbReference>
<dbReference type="Pfam" id="PF25382">
    <property type="entry name" value="PH_CERK"/>
    <property type="match status" value="1"/>
</dbReference>
<keyword evidence="3" id="KW-1185">Reference proteome</keyword>
<name>A0A9D4MJ11_DREPO</name>
<proteinExistence type="predicted"/>
<dbReference type="PANTHER" id="PTHR12358:SF111">
    <property type="entry name" value="CERAMIDE KINASE, ISOFORM A"/>
    <property type="match status" value="1"/>
</dbReference>
<reference evidence="2" key="1">
    <citation type="journal article" date="2019" name="bioRxiv">
        <title>The Genome of the Zebra Mussel, Dreissena polymorpha: A Resource for Invasive Species Research.</title>
        <authorList>
            <person name="McCartney M.A."/>
            <person name="Auch B."/>
            <person name="Kono T."/>
            <person name="Mallez S."/>
            <person name="Zhang Y."/>
            <person name="Obille A."/>
            <person name="Becker A."/>
            <person name="Abrahante J.E."/>
            <person name="Garbe J."/>
            <person name="Badalamenti J.P."/>
            <person name="Herman A."/>
            <person name="Mangelson H."/>
            <person name="Liachko I."/>
            <person name="Sullivan S."/>
            <person name="Sone E.D."/>
            <person name="Koren S."/>
            <person name="Silverstein K.A.T."/>
            <person name="Beckman K.B."/>
            <person name="Gohl D.M."/>
        </authorList>
    </citation>
    <scope>NUCLEOTIDE SEQUENCE</scope>
    <source>
        <strain evidence="2">Duluth1</strain>
        <tissue evidence="2">Whole animal</tissue>
    </source>
</reference>
<dbReference type="InterPro" id="IPR001206">
    <property type="entry name" value="Diacylglycerol_kinase_cat_dom"/>
</dbReference>
<accession>A0A9D4MJ11</accession>
<dbReference type="InterPro" id="IPR057465">
    <property type="entry name" value="CERK_PH"/>
</dbReference>
<dbReference type="InterPro" id="IPR017438">
    <property type="entry name" value="ATP-NAD_kinase_N"/>
</dbReference>
<evidence type="ECO:0000313" key="3">
    <source>
        <dbReference type="Proteomes" id="UP000828390"/>
    </source>
</evidence>
<evidence type="ECO:0000313" key="2">
    <source>
        <dbReference type="EMBL" id="KAH3876609.1"/>
    </source>
</evidence>
<protein>
    <recommendedName>
        <fullName evidence="1">DAGKc domain-containing protein</fullName>
    </recommendedName>
</protein>
<dbReference type="GO" id="GO:0006672">
    <property type="term" value="P:ceramide metabolic process"/>
    <property type="evidence" value="ECO:0007669"/>
    <property type="project" value="TreeGrafter"/>
</dbReference>
<evidence type="ECO:0000259" key="1">
    <source>
        <dbReference type="PROSITE" id="PS50146"/>
    </source>
</evidence>
<dbReference type="InterPro" id="IPR016064">
    <property type="entry name" value="NAD/diacylglycerol_kinase_sf"/>
</dbReference>
<sequence>MYLSGHEASLDLREVVGVKAVKIPAKSSTLSFGKNAKVDENVPYCIEMQPIGPLGFSVVIITRPGNHRWRCKQVSFQCKDSSLCHQWITAIKEALKSEAFCRPKKLVVFVNPFSGKKKAVKLYRDKVLPLFELADIHVTYIETERQNHARDLLVQNSLDLKRIDGLVCVGGDGMFSEVLNGLLTFTAHDLHIEEMDRFEPVAPDIRIGIIPAGSTNTIVYTTTGTSDVVTSTLHIILGDQIGIDVNSVNVNDQFVRYSVTLLGYGYMGDLLKDSDNKRWMGPSRYSWSGTKSFLANNAYYGEIKYRLSSNSDSHPTDAVKCYSGCDICSMAGQSNSRSTSKVEISAGRDTDLQLDEQSDFMKHSNSQSSDLSGSYSDSNWRTVIGKFVAVNSVTMSCSCDLSPPGMSPYCHLGDGCMDLIMVSQCSRIEFLKFLLRTAKGEERKNLDFIQMHRVKEFSFRPLTEDSDLLSISSEENIPQSKKVKLKRQTSRTSVWNCDGEVIDQPKISVRVHCQLVKLFARGVEDPSLQDDQKRNCCSPSFDNS</sequence>
<dbReference type="AlphaFoldDB" id="A0A9D4MJ11"/>
<dbReference type="Gene3D" id="3.40.50.10330">
    <property type="entry name" value="Probable inorganic polyphosphate/atp-NAD kinase, domain 1"/>
    <property type="match status" value="1"/>
</dbReference>
<dbReference type="SMART" id="SM00046">
    <property type="entry name" value="DAGKc"/>
    <property type="match status" value="1"/>
</dbReference>
<dbReference type="InterPro" id="IPR045363">
    <property type="entry name" value="CERK_C"/>
</dbReference>
<dbReference type="PROSITE" id="PS50146">
    <property type="entry name" value="DAGK"/>
    <property type="match status" value="1"/>
</dbReference>
<dbReference type="GO" id="GO:0016020">
    <property type="term" value="C:membrane"/>
    <property type="evidence" value="ECO:0007669"/>
    <property type="project" value="GOC"/>
</dbReference>
<dbReference type="PANTHER" id="PTHR12358">
    <property type="entry name" value="SPHINGOSINE KINASE"/>
    <property type="match status" value="1"/>
</dbReference>
<dbReference type="InterPro" id="IPR050187">
    <property type="entry name" value="Lipid_Phosphate_FormReg"/>
</dbReference>
<reference evidence="2" key="2">
    <citation type="submission" date="2020-11" db="EMBL/GenBank/DDBJ databases">
        <authorList>
            <person name="McCartney M.A."/>
            <person name="Auch B."/>
            <person name="Kono T."/>
            <person name="Mallez S."/>
            <person name="Becker A."/>
            <person name="Gohl D.M."/>
            <person name="Silverstein K.A.T."/>
            <person name="Koren S."/>
            <person name="Bechman K.B."/>
            <person name="Herman A."/>
            <person name="Abrahante J.E."/>
            <person name="Garbe J."/>
        </authorList>
    </citation>
    <scope>NUCLEOTIDE SEQUENCE</scope>
    <source>
        <strain evidence="2">Duluth1</strain>
        <tissue evidence="2">Whole animal</tissue>
    </source>
</reference>
<organism evidence="2 3">
    <name type="scientific">Dreissena polymorpha</name>
    <name type="common">Zebra mussel</name>
    <name type="synonym">Mytilus polymorpha</name>
    <dbReference type="NCBI Taxonomy" id="45954"/>
    <lineage>
        <taxon>Eukaryota</taxon>
        <taxon>Metazoa</taxon>
        <taxon>Spiralia</taxon>
        <taxon>Lophotrochozoa</taxon>
        <taxon>Mollusca</taxon>
        <taxon>Bivalvia</taxon>
        <taxon>Autobranchia</taxon>
        <taxon>Heteroconchia</taxon>
        <taxon>Euheterodonta</taxon>
        <taxon>Imparidentia</taxon>
        <taxon>Neoheterodontei</taxon>
        <taxon>Myida</taxon>
        <taxon>Dreissenoidea</taxon>
        <taxon>Dreissenidae</taxon>
        <taxon>Dreissena</taxon>
    </lineage>
</organism>
<dbReference type="SUPFAM" id="SSF111331">
    <property type="entry name" value="NAD kinase/diacylglycerol kinase-like"/>
    <property type="match status" value="1"/>
</dbReference>
<feature type="domain" description="DAGKc" evidence="1">
    <location>
        <begin position="101"/>
        <end position="252"/>
    </location>
</feature>
<dbReference type="Pfam" id="PF19280">
    <property type="entry name" value="CERK_C"/>
    <property type="match status" value="1"/>
</dbReference>
<dbReference type="EMBL" id="JAIWYP010000001">
    <property type="protein sequence ID" value="KAH3876609.1"/>
    <property type="molecule type" value="Genomic_DNA"/>
</dbReference>
<comment type="caution">
    <text evidence="2">The sequence shown here is derived from an EMBL/GenBank/DDBJ whole genome shotgun (WGS) entry which is preliminary data.</text>
</comment>
<dbReference type="GO" id="GO:0001729">
    <property type="term" value="F:ceramide kinase activity"/>
    <property type="evidence" value="ECO:0007669"/>
    <property type="project" value="TreeGrafter"/>
</dbReference>
<dbReference type="Pfam" id="PF00781">
    <property type="entry name" value="DAGK_cat"/>
    <property type="match status" value="1"/>
</dbReference>